<dbReference type="Pfam" id="PF00059">
    <property type="entry name" value="Lectin_C"/>
    <property type="match status" value="1"/>
</dbReference>
<proteinExistence type="predicted"/>
<dbReference type="PROSITE" id="PS50041">
    <property type="entry name" value="C_TYPE_LECTIN_2"/>
    <property type="match status" value="1"/>
</dbReference>
<protein>
    <submittedName>
        <fullName evidence="5">C-type lectin domain-containing protein</fullName>
    </submittedName>
</protein>
<dbReference type="WBParaSite" id="PDA_v2.g14234.t1">
    <property type="protein sequence ID" value="PDA_v2.g14234.t1"/>
    <property type="gene ID" value="PDA_v2.g14234"/>
</dbReference>
<dbReference type="SMART" id="SM00034">
    <property type="entry name" value="CLECT"/>
    <property type="match status" value="1"/>
</dbReference>
<dbReference type="InterPro" id="IPR001304">
    <property type="entry name" value="C-type_lectin-like"/>
</dbReference>
<reference evidence="5" key="1">
    <citation type="submission" date="2022-11" db="UniProtKB">
        <authorList>
            <consortium name="WormBaseParasite"/>
        </authorList>
    </citation>
    <scope>IDENTIFICATION</scope>
</reference>
<dbReference type="CDD" id="cd00037">
    <property type="entry name" value="CLECT"/>
    <property type="match status" value="1"/>
</dbReference>
<dbReference type="Gene3D" id="3.10.100.10">
    <property type="entry name" value="Mannose-Binding Protein A, subunit A"/>
    <property type="match status" value="1"/>
</dbReference>
<feature type="chain" id="PRO_5037572956" evidence="2">
    <location>
        <begin position="19"/>
        <end position="305"/>
    </location>
</feature>
<dbReference type="AlphaFoldDB" id="A0A914P864"/>
<dbReference type="Proteomes" id="UP000887578">
    <property type="component" value="Unplaced"/>
</dbReference>
<sequence>MAILCVILFAVFFQTTEGTPIKPGATGRYCGWGRYNVVTGGLSDYEYDHYCGVHLIGKDYRACVTVAYANNYTEMGCDNDGGIFPTCDHDQDYCYYSGDTRICCCNSDHCNDCSLHPRHCFNPRSEITTTPPPTTTTTTTLPTTTTTKSLPQTTTKPPSTTCAPGGVKWQKDCYFFNGTLSAFIIAEEMCNNLGGHLSSIHDGFTNNFIARKFLSFYKLFFIKKLTENAAYYFHESTTVDLWIGGSDMISLGNWSWTDGNPFTFTEWNHGKNVTGEDCLAQSFNDGRWNAVDCFKAKPYACTVPL</sequence>
<dbReference type="InterPro" id="IPR016186">
    <property type="entry name" value="C-type_lectin-like/link_sf"/>
</dbReference>
<evidence type="ECO:0000313" key="5">
    <source>
        <dbReference type="WBParaSite" id="PDA_v2.g14234.t1"/>
    </source>
</evidence>
<feature type="signal peptide" evidence="2">
    <location>
        <begin position="1"/>
        <end position="18"/>
    </location>
</feature>
<keyword evidence="4" id="KW-1185">Reference proteome</keyword>
<dbReference type="SUPFAM" id="SSF56436">
    <property type="entry name" value="C-type lectin-like"/>
    <property type="match status" value="1"/>
</dbReference>
<feature type="compositionally biased region" description="Low complexity" evidence="1">
    <location>
        <begin position="135"/>
        <end position="161"/>
    </location>
</feature>
<evidence type="ECO:0000256" key="1">
    <source>
        <dbReference type="SAM" id="MobiDB-lite"/>
    </source>
</evidence>
<organism evidence="4 5">
    <name type="scientific">Panagrolaimus davidi</name>
    <dbReference type="NCBI Taxonomy" id="227884"/>
    <lineage>
        <taxon>Eukaryota</taxon>
        <taxon>Metazoa</taxon>
        <taxon>Ecdysozoa</taxon>
        <taxon>Nematoda</taxon>
        <taxon>Chromadorea</taxon>
        <taxon>Rhabditida</taxon>
        <taxon>Tylenchina</taxon>
        <taxon>Panagrolaimomorpha</taxon>
        <taxon>Panagrolaimoidea</taxon>
        <taxon>Panagrolaimidae</taxon>
        <taxon>Panagrolaimus</taxon>
    </lineage>
</organism>
<dbReference type="PANTHER" id="PTHR22803">
    <property type="entry name" value="MANNOSE, PHOSPHOLIPASE, LECTIN RECEPTOR RELATED"/>
    <property type="match status" value="1"/>
</dbReference>
<dbReference type="InterPro" id="IPR016187">
    <property type="entry name" value="CTDL_fold"/>
</dbReference>
<keyword evidence="2" id="KW-0732">Signal</keyword>
<name>A0A914P864_9BILA</name>
<evidence type="ECO:0000313" key="4">
    <source>
        <dbReference type="Proteomes" id="UP000887578"/>
    </source>
</evidence>
<dbReference type="InterPro" id="IPR050111">
    <property type="entry name" value="C-type_lectin/snaclec_domain"/>
</dbReference>
<evidence type="ECO:0000259" key="3">
    <source>
        <dbReference type="PROSITE" id="PS50041"/>
    </source>
</evidence>
<accession>A0A914P864</accession>
<evidence type="ECO:0000256" key="2">
    <source>
        <dbReference type="SAM" id="SignalP"/>
    </source>
</evidence>
<feature type="domain" description="C-type lectin" evidence="3">
    <location>
        <begin position="169"/>
        <end position="302"/>
    </location>
</feature>
<feature type="region of interest" description="Disordered" evidence="1">
    <location>
        <begin position="130"/>
        <end position="161"/>
    </location>
</feature>